<feature type="signal peptide" evidence="2">
    <location>
        <begin position="1"/>
        <end position="21"/>
    </location>
</feature>
<gene>
    <name evidence="3" type="ORF">GXX48_05395</name>
</gene>
<proteinExistence type="predicted"/>
<feature type="chain" id="PRO_5031287753" description="PepSY domain-containing protein" evidence="2">
    <location>
        <begin position="22"/>
        <end position="117"/>
    </location>
</feature>
<evidence type="ECO:0000313" key="4">
    <source>
        <dbReference type="Proteomes" id="UP000551563"/>
    </source>
</evidence>
<feature type="compositionally biased region" description="Low complexity" evidence="1">
    <location>
        <begin position="24"/>
        <end position="49"/>
    </location>
</feature>
<evidence type="ECO:0008006" key="5">
    <source>
        <dbReference type="Google" id="ProtNLM"/>
    </source>
</evidence>
<accession>A0A7V6P9R9</accession>
<evidence type="ECO:0000256" key="2">
    <source>
        <dbReference type="SAM" id="SignalP"/>
    </source>
</evidence>
<organism evidence="3 4">
    <name type="scientific">Brucella intermedia</name>
    <dbReference type="NCBI Taxonomy" id="94625"/>
    <lineage>
        <taxon>Bacteria</taxon>
        <taxon>Pseudomonadati</taxon>
        <taxon>Pseudomonadota</taxon>
        <taxon>Alphaproteobacteria</taxon>
        <taxon>Hyphomicrobiales</taxon>
        <taxon>Brucellaceae</taxon>
        <taxon>Brucella/Ochrobactrum group</taxon>
        <taxon>Brucella</taxon>
    </lineage>
</organism>
<reference evidence="3 4" key="1">
    <citation type="journal article" date="2020" name="Biotechnol. Biofuels">
        <title>New insights from the biogas microbiome by comprehensive genome-resolved metagenomics of nearly 1600 species originating from multiple anaerobic digesters.</title>
        <authorList>
            <person name="Campanaro S."/>
            <person name="Treu L."/>
            <person name="Rodriguez-R L.M."/>
            <person name="Kovalovszki A."/>
            <person name="Ziels R.M."/>
            <person name="Maus I."/>
            <person name="Zhu X."/>
            <person name="Kougias P.G."/>
            <person name="Basile A."/>
            <person name="Luo G."/>
            <person name="Schluter A."/>
            <person name="Konstantinidis K.T."/>
            <person name="Angelidaki I."/>
        </authorList>
    </citation>
    <scope>NUCLEOTIDE SEQUENCE [LARGE SCALE GENOMIC DNA]</scope>
    <source>
        <strain evidence="3">AS04akNAM_66</strain>
    </source>
</reference>
<keyword evidence="2" id="KW-0732">Signal</keyword>
<dbReference type="AlphaFoldDB" id="A0A7V6P9R9"/>
<name>A0A7V6P9R9_9HYPH</name>
<evidence type="ECO:0000256" key="1">
    <source>
        <dbReference type="SAM" id="MobiDB-lite"/>
    </source>
</evidence>
<feature type="region of interest" description="Disordered" evidence="1">
    <location>
        <begin position="21"/>
        <end position="76"/>
    </location>
</feature>
<dbReference type="EMBL" id="DUMN01000163">
    <property type="protein sequence ID" value="HHV67062.1"/>
    <property type="molecule type" value="Genomic_DNA"/>
</dbReference>
<evidence type="ECO:0000313" key="3">
    <source>
        <dbReference type="EMBL" id="HHV67062.1"/>
    </source>
</evidence>
<dbReference type="RefSeq" id="WP_100649166.1">
    <property type="nucleotide sequence ID" value="NZ_CP122439.1"/>
</dbReference>
<protein>
    <recommendedName>
        <fullName evidence="5">PepSY domain-containing protein</fullName>
    </recommendedName>
</protein>
<sequence length="117" mass="11983">MNIPAILLAGALVIVPTLGSAQDATTTPNTPSTNAPAPNANAPTSATPTTHDDKAPDAGQNSFTEEQATERFTKAGYTGISNLKLNDKGLWEASAMKGAETVMVTLDADGNVTAHSM</sequence>
<comment type="caution">
    <text evidence="3">The sequence shown here is derived from an EMBL/GenBank/DDBJ whole genome shotgun (WGS) entry which is preliminary data.</text>
</comment>
<dbReference type="Proteomes" id="UP000551563">
    <property type="component" value="Unassembled WGS sequence"/>
</dbReference>